<dbReference type="EMBL" id="VDFY01000208">
    <property type="protein sequence ID" value="TNH24941.1"/>
    <property type="molecule type" value="Genomic_DNA"/>
</dbReference>
<dbReference type="OrthoDB" id="5190562at2"/>
<dbReference type="AlphaFoldDB" id="A0A5C4QE32"/>
<dbReference type="RefSeq" id="WP_139586658.1">
    <property type="nucleotide sequence ID" value="NZ_VDFY01000208.1"/>
</dbReference>
<dbReference type="SUPFAM" id="SSF101386">
    <property type="entry name" value="all-alpha NTP pyrophosphatases"/>
    <property type="match status" value="1"/>
</dbReference>
<gene>
    <name evidence="1" type="ORF">FHG89_23950</name>
</gene>
<keyword evidence="2" id="KW-1185">Reference proteome</keyword>
<accession>A0A5C4QE32</accession>
<proteinExistence type="predicted"/>
<protein>
    <recommendedName>
        <fullName evidence="3">Nucleotide pyrophosphohydrolase</fullName>
    </recommendedName>
</protein>
<evidence type="ECO:0000313" key="1">
    <source>
        <dbReference type="EMBL" id="TNH24941.1"/>
    </source>
</evidence>
<dbReference type="Gene3D" id="1.10.287.1080">
    <property type="entry name" value="MazG-like"/>
    <property type="match status" value="1"/>
</dbReference>
<evidence type="ECO:0000313" key="2">
    <source>
        <dbReference type="Proteomes" id="UP000306145"/>
    </source>
</evidence>
<dbReference type="Proteomes" id="UP000306145">
    <property type="component" value="Unassembled WGS sequence"/>
</dbReference>
<organism evidence="1 2">
    <name type="scientific">Micromonospora orduensis</name>
    <dbReference type="NCBI Taxonomy" id="1420891"/>
    <lineage>
        <taxon>Bacteria</taxon>
        <taxon>Bacillati</taxon>
        <taxon>Actinomycetota</taxon>
        <taxon>Actinomycetes</taxon>
        <taxon>Micromonosporales</taxon>
        <taxon>Micromonosporaceae</taxon>
        <taxon>Micromonospora</taxon>
    </lineage>
</organism>
<reference evidence="1 2" key="1">
    <citation type="submission" date="2019-06" db="EMBL/GenBank/DDBJ databases">
        <title>Micromonospora ordensis sp. nov., isolated from deep marine sediment.</title>
        <authorList>
            <person name="Veyisoglu A."/>
            <person name="Carro L."/>
            <person name="Klenk H.-P."/>
            <person name="Sahin N."/>
        </authorList>
    </citation>
    <scope>NUCLEOTIDE SEQUENCE [LARGE SCALE GENOMIC DNA]</scope>
    <source>
        <strain evidence="1 2">S2509</strain>
    </source>
</reference>
<comment type="caution">
    <text evidence="1">The sequence shown here is derived from an EMBL/GenBank/DDBJ whole genome shotgun (WGS) entry which is preliminary data.</text>
</comment>
<sequence>MSQLLERAEAGLAAMQEAQRAYDDAMWDIEDPAFAKLRHVHIHLSVTVGKIAKLVEPADHTDHRGEAVEVGELRESLASAVADLLMHSAQIANLVDGDLGEFLRNRYRQNASRFAPDSDFAAL</sequence>
<evidence type="ECO:0008006" key="3">
    <source>
        <dbReference type="Google" id="ProtNLM"/>
    </source>
</evidence>
<name>A0A5C4QE32_9ACTN</name>